<comment type="similarity">
    <text evidence="6">Belongs to the iron/ascorbate-dependent oxidoreductase family.</text>
</comment>
<dbReference type="InterPro" id="IPR050231">
    <property type="entry name" value="Iron_ascorbate_oxido_reductase"/>
</dbReference>
<evidence type="ECO:0000313" key="10">
    <source>
        <dbReference type="Proteomes" id="UP000006727"/>
    </source>
</evidence>
<dbReference type="InterPro" id="IPR005123">
    <property type="entry name" value="Oxoglu/Fe-dep_dioxygenase_dom"/>
</dbReference>
<dbReference type="GO" id="GO:0016491">
    <property type="term" value="F:oxidoreductase activity"/>
    <property type="evidence" value="ECO:0007669"/>
    <property type="project" value="UniProtKB-KW"/>
</dbReference>
<dbReference type="FunFam" id="2.60.120.330:FF:000003">
    <property type="entry name" value="Gibberellin 20 oxidase 2"/>
    <property type="match status" value="1"/>
</dbReference>
<dbReference type="Gene3D" id="2.60.120.330">
    <property type="entry name" value="B-lactam Antibiotic, Isopenicillin N Synthase, Chain"/>
    <property type="match status" value="1"/>
</dbReference>
<dbReference type="GO" id="GO:0009685">
    <property type="term" value="P:gibberellin metabolic process"/>
    <property type="evidence" value="ECO:0007669"/>
    <property type="project" value="UniProtKB-ARBA"/>
</dbReference>
<dbReference type="InterPro" id="IPR027443">
    <property type="entry name" value="IPNS-like_sf"/>
</dbReference>
<dbReference type="Gramene" id="Pp3c3_32410V3.1">
    <property type="protein sequence ID" value="Pp3c3_32410V3.1"/>
    <property type="gene ID" value="Pp3c3_32410"/>
</dbReference>
<name>A0A2K1KX03_PHYPA</name>
<dbReference type="AlphaFoldDB" id="A0A2K1KX03"/>
<dbReference type="PANTHER" id="PTHR47990">
    <property type="entry name" value="2-OXOGLUTARATE (2OG) AND FE(II)-DEPENDENT OXYGENASE SUPERFAMILY PROTEIN-RELATED"/>
    <property type="match status" value="1"/>
</dbReference>
<dbReference type="PROSITE" id="PS51471">
    <property type="entry name" value="FE2OG_OXY"/>
    <property type="match status" value="1"/>
</dbReference>
<comment type="cofactor">
    <cofactor evidence="1">
        <name>L-ascorbate</name>
        <dbReference type="ChEBI" id="CHEBI:38290"/>
    </cofactor>
</comment>
<evidence type="ECO:0000256" key="2">
    <source>
        <dbReference type="ARBA" id="ARBA00022723"/>
    </source>
</evidence>
<protein>
    <recommendedName>
        <fullName evidence="7">Fe2OG dioxygenase domain-containing protein</fullName>
    </recommendedName>
</protein>
<evidence type="ECO:0000256" key="1">
    <source>
        <dbReference type="ARBA" id="ARBA00001961"/>
    </source>
</evidence>
<reference evidence="8 10" key="2">
    <citation type="journal article" date="2018" name="Plant J.">
        <title>The Physcomitrella patens chromosome-scale assembly reveals moss genome structure and evolution.</title>
        <authorList>
            <person name="Lang D."/>
            <person name="Ullrich K.K."/>
            <person name="Murat F."/>
            <person name="Fuchs J."/>
            <person name="Jenkins J."/>
            <person name="Haas F.B."/>
            <person name="Piednoel M."/>
            <person name="Gundlach H."/>
            <person name="Van Bel M."/>
            <person name="Meyberg R."/>
            <person name="Vives C."/>
            <person name="Morata J."/>
            <person name="Symeonidi A."/>
            <person name="Hiss M."/>
            <person name="Muchero W."/>
            <person name="Kamisugi Y."/>
            <person name="Saleh O."/>
            <person name="Blanc G."/>
            <person name="Decker E.L."/>
            <person name="van Gessel N."/>
            <person name="Grimwood J."/>
            <person name="Hayes R.D."/>
            <person name="Graham S.W."/>
            <person name="Gunter L.E."/>
            <person name="McDaniel S.F."/>
            <person name="Hoernstein S.N.W."/>
            <person name="Larsson A."/>
            <person name="Li F.W."/>
            <person name="Perroud P.F."/>
            <person name="Phillips J."/>
            <person name="Ranjan P."/>
            <person name="Rokshar D.S."/>
            <person name="Rothfels C.J."/>
            <person name="Schneider L."/>
            <person name="Shu S."/>
            <person name="Stevenson D.W."/>
            <person name="Thummler F."/>
            <person name="Tillich M."/>
            <person name="Villarreal Aguilar J.C."/>
            <person name="Widiez T."/>
            <person name="Wong G.K."/>
            <person name="Wymore A."/>
            <person name="Zhang Y."/>
            <person name="Zimmer A.D."/>
            <person name="Quatrano R.S."/>
            <person name="Mayer K.F.X."/>
            <person name="Goodstein D."/>
            <person name="Casacuberta J.M."/>
            <person name="Vandepoele K."/>
            <person name="Reski R."/>
            <person name="Cuming A.C."/>
            <person name="Tuskan G.A."/>
            <person name="Maumus F."/>
            <person name="Salse J."/>
            <person name="Schmutz J."/>
            <person name="Rensing S.A."/>
        </authorList>
    </citation>
    <scope>NUCLEOTIDE SEQUENCE [LARGE SCALE GENOMIC DNA]</scope>
    <source>
        <strain evidence="9 10">cv. Gransden 2004</strain>
    </source>
</reference>
<dbReference type="GO" id="GO:0046872">
    <property type="term" value="F:metal ion binding"/>
    <property type="evidence" value="ECO:0007669"/>
    <property type="project" value="UniProtKB-KW"/>
</dbReference>
<comment type="catalytic activity">
    <reaction evidence="5">
        <text>gibberellin A12 + 2 2-oxoglutarate + 3 O2 + H(+) = gibberellin A9 + 2 succinate + 3 CO2 + 2 H2O</text>
        <dbReference type="Rhea" id="RHEA:60772"/>
        <dbReference type="ChEBI" id="CHEBI:15377"/>
        <dbReference type="ChEBI" id="CHEBI:15378"/>
        <dbReference type="ChEBI" id="CHEBI:15379"/>
        <dbReference type="ChEBI" id="CHEBI:16526"/>
        <dbReference type="ChEBI" id="CHEBI:16810"/>
        <dbReference type="ChEBI" id="CHEBI:30031"/>
        <dbReference type="ChEBI" id="CHEBI:58627"/>
        <dbReference type="ChEBI" id="CHEBI:73255"/>
    </reaction>
    <physiologicalReaction direction="left-to-right" evidence="5">
        <dbReference type="Rhea" id="RHEA:60773"/>
    </physiologicalReaction>
</comment>
<dbReference type="InterPro" id="IPR026992">
    <property type="entry name" value="DIOX_N"/>
</dbReference>
<evidence type="ECO:0000259" key="7">
    <source>
        <dbReference type="PROSITE" id="PS51471"/>
    </source>
</evidence>
<reference evidence="8 10" key="1">
    <citation type="journal article" date="2008" name="Science">
        <title>The Physcomitrella genome reveals evolutionary insights into the conquest of land by plants.</title>
        <authorList>
            <person name="Rensing S."/>
            <person name="Lang D."/>
            <person name="Zimmer A."/>
            <person name="Terry A."/>
            <person name="Salamov A."/>
            <person name="Shapiro H."/>
            <person name="Nishiyama T."/>
            <person name="Perroud P.-F."/>
            <person name="Lindquist E."/>
            <person name="Kamisugi Y."/>
            <person name="Tanahashi T."/>
            <person name="Sakakibara K."/>
            <person name="Fujita T."/>
            <person name="Oishi K."/>
            <person name="Shin-I T."/>
            <person name="Kuroki Y."/>
            <person name="Toyoda A."/>
            <person name="Suzuki Y."/>
            <person name="Hashimoto A."/>
            <person name="Yamaguchi K."/>
            <person name="Sugano A."/>
            <person name="Kohara Y."/>
            <person name="Fujiyama A."/>
            <person name="Anterola A."/>
            <person name="Aoki S."/>
            <person name="Ashton N."/>
            <person name="Barbazuk W.B."/>
            <person name="Barker E."/>
            <person name="Bennetzen J."/>
            <person name="Bezanilla M."/>
            <person name="Blankenship R."/>
            <person name="Cho S.H."/>
            <person name="Dutcher S."/>
            <person name="Estelle M."/>
            <person name="Fawcett J.A."/>
            <person name="Gundlach H."/>
            <person name="Hanada K."/>
            <person name="Heyl A."/>
            <person name="Hicks K.A."/>
            <person name="Hugh J."/>
            <person name="Lohr M."/>
            <person name="Mayer K."/>
            <person name="Melkozernov A."/>
            <person name="Murata T."/>
            <person name="Nelson D."/>
            <person name="Pils B."/>
            <person name="Prigge M."/>
            <person name="Reiss B."/>
            <person name="Renner T."/>
            <person name="Rombauts S."/>
            <person name="Rushton P."/>
            <person name="Sanderfoot A."/>
            <person name="Schween G."/>
            <person name="Shiu S.-H."/>
            <person name="Stueber K."/>
            <person name="Theodoulou F.L."/>
            <person name="Tu H."/>
            <person name="Van de Peer Y."/>
            <person name="Verrier P.J."/>
            <person name="Waters E."/>
            <person name="Wood A."/>
            <person name="Yang L."/>
            <person name="Cove D."/>
            <person name="Cuming A."/>
            <person name="Hasebe M."/>
            <person name="Lucas S."/>
            <person name="Mishler D.B."/>
            <person name="Reski R."/>
            <person name="Grigoriev I."/>
            <person name="Quatrano R.S."/>
            <person name="Boore J.L."/>
        </authorList>
    </citation>
    <scope>NUCLEOTIDE SEQUENCE [LARGE SCALE GENOMIC DNA]</scope>
    <source>
        <strain evidence="9 10">cv. Gransden 2004</strain>
    </source>
</reference>
<reference evidence="9" key="3">
    <citation type="submission" date="2020-12" db="UniProtKB">
        <authorList>
            <consortium name="EnsemblPlants"/>
        </authorList>
    </citation>
    <scope>IDENTIFICATION</scope>
</reference>
<proteinExistence type="inferred from homology"/>
<keyword evidence="4 6" id="KW-0408">Iron</keyword>
<dbReference type="SUPFAM" id="SSF51197">
    <property type="entry name" value="Clavaminate synthase-like"/>
    <property type="match status" value="1"/>
</dbReference>
<accession>A0A2K1KX03</accession>
<dbReference type="EnsemblPlants" id="Pp3c3_32410V3.1">
    <property type="protein sequence ID" value="Pp3c3_32410V3.1"/>
    <property type="gene ID" value="Pp3c3_32410"/>
</dbReference>
<evidence type="ECO:0000313" key="9">
    <source>
        <dbReference type="EnsemblPlants" id="Pp3c3_32410V3.1"/>
    </source>
</evidence>
<dbReference type="EMBL" id="ABEU02000003">
    <property type="protein sequence ID" value="PNR58276.1"/>
    <property type="molecule type" value="Genomic_DNA"/>
</dbReference>
<evidence type="ECO:0000313" key="8">
    <source>
        <dbReference type="EMBL" id="PNR58276.1"/>
    </source>
</evidence>
<evidence type="ECO:0000256" key="6">
    <source>
        <dbReference type="RuleBase" id="RU003682"/>
    </source>
</evidence>
<gene>
    <name evidence="9" type="primary">LOC112280324</name>
    <name evidence="8" type="ORF">PHYPA_005271</name>
</gene>
<evidence type="ECO:0000256" key="4">
    <source>
        <dbReference type="ARBA" id="ARBA00023004"/>
    </source>
</evidence>
<dbReference type="Proteomes" id="UP000006727">
    <property type="component" value="Chromosome 3"/>
</dbReference>
<keyword evidence="3 6" id="KW-0560">Oxidoreductase</keyword>
<dbReference type="PaxDb" id="3218-PP1S198_40V6.1"/>
<evidence type="ECO:0000256" key="5">
    <source>
        <dbReference type="ARBA" id="ARBA00050508"/>
    </source>
</evidence>
<keyword evidence="10" id="KW-1185">Reference proteome</keyword>
<dbReference type="Pfam" id="PF14226">
    <property type="entry name" value="DIOX_N"/>
    <property type="match status" value="1"/>
</dbReference>
<dbReference type="STRING" id="3218.A0A2K1KX03"/>
<evidence type="ECO:0000256" key="3">
    <source>
        <dbReference type="ARBA" id="ARBA00023002"/>
    </source>
</evidence>
<dbReference type="InterPro" id="IPR044861">
    <property type="entry name" value="IPNS-like_FE2OG_OXY"/>
</dbReference>
<dbReference type="Pfam" id="PF03171">
    <property type="entry name" value="2OG-FeII_Oxy"/>
    <property type="match status" value="1"/>
</dbReference>
<dbReference type="PRINTS" id="PR00682">
    <property type="entry name" value="IPNSYNTHASE"/>
</dbReference>
<feature type="domain" description="Fe2OG dioxygenase" evidence="7">
    <location>
        <begin position="254"/>
        <end position="354"/>
    </location>
</feature>
<sequence>MVALSCESLESVHGSYLEQGGRKSRRVSGWGQKNWFKSIGCCGGATWPSRLLQSSLQSLLSQSSQDLADFVWPEEERPTIPHNDYRRDRELPVIDLSGLQGGSEATKLRLAKRIAAACSEWGFFQLINHGIPVAELDEVQMQTRRFFELPMEHKQRAMTLETANASNVYGYGLNTTGYKYAGRPWIERFQCSWSPKSNLREQAQRLLEGQAFQDFQTAVESFCSGAEKLAKLTLELCALGLGLSPDTFSKHMNPSHSIARLNYYPACPTPDLTLGLGAHTDPYTLTLLHQCQVGGLQVCKDGKWITVKPRRGAYVVNVGDNLQAWTNGRFKSVEHRAVLNDKVPRLSLVFFYAPPLETVITAPDAIIQADGKRRYKSFTWAEYLNFLKRQNFEKGKNERWVEGFAL</sequence>
<keyword evidence="2 6" id="KW-0479">Metal-binding</keyword>
<organism evidence="8">
    <name type="scientific">Physcomitrium patens</name>
    <name type="common">Spreading-leaved earth moss</name>
    <name type="synonym">Physcomitrella patens</name>
    <dbReference type="NCBI Taxonomy" id="3218"/>
    <lineage>
        <taxon>Eukaryota</taxon>
        <taxon>Viridiplantae</taxon>
        <taxon>Streptophyta</taxon>
        <taxon>Embryophyta</taxon>
        <taxon>Bryophyta</taxon>
        <taxon>Bryophytina</taxon>
        <taxon>Bryopsida</taxon>
        <taxon>Funariidae</taxon>
        <taxon>Funariales</taxon>
        <taxon>Funariaceae</taxon>
        <taxon>Physcomitrium</taxon>
    </lineage>
</organism>